<keyword evidence="11 14" id="KW-0482">Metalloprotease</keyword>
<evidence type="ECO:0000256" key="10">
    <source>
        <dbReference type="ARBA" id="ARBA00022989"/>
    </source>
</evidence>
<dbReference type="InterPro" id="IPR046342">
    <property type="entry name" value="CBS_dom_sf"/>
</dbReference>
<evidence type="ECO:0000256" key="14">
    <source>
        <dbReference type="PIRNR" id="PIRNR006404"/>
    </source>
</evidence>
<keyword evidence="8 14" id="KW-0378">Hydrolase</keyword>
<dbReference type="CDD" id="cd06164">
    <property type="entry name" value="S2P-M50_SpoIVFB_CBS"/>
    <property type="match status" value="1"/>
</dbReference>
<evidence type="ECO:0000256" key="6">
    <source>
        <dbReference type="ARBA" id="ARBA00022723"/>
    </source>
</evidence>
<keyword evidence="4 14" id="KW-0645">Protease</keyword>
<keyword evidence="10 14" id="KW-1133">Transmembrane helix</keyword>
<protein>
    <recommendedName>
        <fullName evidence="14">Zinc metalloprotease</fullName>
    </recommendedName>
</protein>
<dbReference type="PROSITE" id="PS51371">
    <property type="entry name" value="CBS"/>
    <property type="match status" value="2"/>
</dbReference>
<dbReference type="InterPro" id="IPR008915">
    <property type="entry name" value="Peptidase_M50"/>
</dbReference>
<dbReference type="PIRSF" id="PIRSF006404">
    <property type="entry name" value="UCP006404_Pept_M50_CBS"/>
    <property type="match status" value="1"/>
</dbReference>
<dbReference type="Gene3D" id="3.10.580.10">
    <property type="entry name" value="CBS-domain"/>
    <property type="match status" value="1"/>
</dbReference>
<proteinExistence type="inferred from homology"/>
<reference evidence="19 20" key="1">
    <citation type="submission" date="2018-07" db="EMBL/GenBank/DDBJ databases">
        <title>Rhodosalinus sp. strain E84T genomic sequence and assembly.</title>
        <authorList>
            <person name="Liu Z.-W."/>
            <person name="Lu D.-C."/>
        </authorList>
    </citation>
    <scope>NUCLEOTIDE SEQUENCE [LARGE SCALE GENOMIC DNA]</scope>
    <source>
        <strain evidence="19 20">E84</strain>
    </source>
</reference>
<evidence type="ECO:0000256" key="9">
    <source>
        <dbReference type="ARBA" id="ARBA00022833"/>
    </source>
</evidence>
<comment type="caution">
    <text evidence="19">The sequence shown here is derived from an EMBL/GenBank/DDBJ whole genome shotgun (WGS) entry which is preliminary data.</text>
</comment>
<dbReference type="Pfam" id="PF02163">
    <property type="entry name" value="Peptidase_M50"/>
    <property type="match status" value="2"/>
</dbReference>
<keyword evidence="12 17" id="KW-0129">CBS domain</keyword>
<dbReference type="PANTHER" id="PTHR39188">
    <property type="entry name" value="MEMBRANE-ASSOCIATED ZINC METALLOPROTEASE M50B"/>
    <property type="match status" value="1"/>
</dbReference>
<evidence type="ECO:0000256" key="7">
    <source>
        <dbReference type="ARBA" id="ARBA00022737"/>
    </source>
</evidence>
<evidence type="ECO:0000256" key="8">
    <source>
        <dbReference type="ARBA" id="ARBA00022801"/>
    </source>
</evidence>
<dbReference type="InterPro" id="IPR000644">
    <property type="entry name" value="CBS_dom"/>
</dbReference>
<name>A0A365U8P7_9RHOB</name>
<feature type="transmembrane region" description="Helical" evidence="14">
    <location>
        <begin position="205"/>
        <end position="226"/>
    </location>
</feature>
<evidence type="ECO:0000256" key="13">
    <source>
        <dbReference type="ARBA" id="ARBA00023136"/>
    </source>
</evidence>
<evidence type="ECO:0000256" key="12">
    <source>
        <dbReference type="ARBA" id="ARBA00023122"/>
    </source>
</evidence>
<evidence type="ECO:0000256" key="11">
    <source>
        <dbReference type="ARBA" id="ARBA00023049"/>
    </source>
</evidence>
<evidence type="ECO:0000256" key="17">
    <source>
        <dbReference type="PROSITE-ProRule" id="PRU00703"/>
    </source>
</evidence>
<evidence type="ECO:0000256" key="1">
    <source>
        <dbReference type="ARBA" id="ARBA00004651"/>
    </source>
</evidence>
<evidence type="ECO:0000256" key="2">
    <source>
        <dbReference type="ARBA" id="ARBA00007931"/>
    </source>
</evidence>
<comment type="cofactor">
    <cofactor evidence="14 16">
        <name>Zn(2+)</name>
        <dbReference type="ChEBI" id="CHEBI:29105"/>
    </cofactor>
    <text evidence="14 16">Binds 1 zinc ion per subunit.</text>
</comment>
<dbReference type="GO" id="GO:0005886">
    <property type="term" value="C:plasma membrane"/>
    <property type="evidence" value="ECO:0007669"/>
    <property type="project" value="UniProtKB-SubCell"/>
</dbReference>
<keyword evidence="9 14" id="KW-0862">Zinc</keyword>
<feature type="domain" description="CBS" evidence="18">
    <location>
        <begin position="302"/>
        <end position="359"/>
    </location>
</feature>
<dbReference type="RefSeq" id="WP_113289438.1">
    <property type="nucleotide sequence ID" value="NZ_QNTQ01000008.1"/>
</dbReference>
<feature type="binding site" evidence="16">
    <location>
        <position position="58"/>
    </location>
    <ligand>
        <name>Zn(2+)</name>
        <dbReference type="ChEBI" id="CHEBI:29105"/>
        <note>catalytic</note>
    </ligand>
</feature>
<accession>A0A365U8P7</accession>
<comment type="subcellular location">
    <subcellularLocation>
        <location evidence="1 14">Cell membrane</location>
        <topology evidence="1 14">Multi-pass membrane protein</topology>
    </subcellularLocation>
</comment>
<keyword evidence="3 14" id="KW-1003">Cell membrane</keyword>
<feature type="active site" evidence="15">
    <location>
        <position position="59"/>
    </location>
</feature>
<evidence type="ECO:0000313" key="19">
    <source>
        <dbReference type="EMBL" id="RBI85110.1"/>
    </source>
</evidence>
<keyword evidence="20" id="KW-1185">Reference proteome</keyword>
<evidence type="ECO:0000256" key="16">
    <source>
        <dbReference type="PIRSR" id="PIRSR006404-2"/>
    </source>
</evidence>
<gene>
    <name evidence="19" type="ORF">DRV85_10670</name>
</gene>
<dbReference type="Proteomes" id="UP000253370">
    <property type="component" value="Unassembled WGS sequence"/>
</dbReference>
<dbReference type="SUPFAM" id="SSF54631">
    <property type="entry name" value="CBS-domain pair"/>
    <property type="match status" value="1"/>
</dbReference>
<keyword evidence="13 14" id="KW-0472">Membrane</keyword>
<feature type="transmembrane region" description="Helical" evidence="14">
    <location>
        <begin position="46"/>
        <end position="64"/>
    </location>
</feature>
<dbReference type="PANTHER" id="PTHR39188:SF3">
    <property type="entry name" value="STAGE IV SPORULATION PROTEIN FB"/>
    <property type="match status" value="1"/>
</dbReference>
<sequence length="360" mass="38499">MTWSFSIGRLFGSELRVHATFFLLLLWVGLVAYLEGGVPAAAENVLFVAALFACVVAHEFGHALTARRYGIKTPDITLLPIGGLARLESMPEKPRQEILVALAGPAVNVVIWAALVLILGAQTWAASLENLADPETSFLARLAAVNLFLAVFNLLPAFPMDGGRVFRAALSLVTDRLRATQIAAAAGQVLAFALGLLGLVGGNPVLLLIAFFVFIAAGAESNDVAMRELARRMRARDAMITTFDSLSPEDTIGAAGQALIRTTQGEFPVLDAEGRLLGVLTRNAIFRESAEGNNTRRVAEAMETDIPSVSLATGLETVFDAMYRQNASAVAVVREGGHLIGYITRENLGELMVLNGRRGR</sequence>
<feature type="transmembrane region" description="Helical" evidence="14">
    <location>
        <begin position="138"/>
        <end position="158"/>
    </location>
</feature>
<keyword evidence="6 14" id="KW-0479">Metal-binding</keyword>
<dbReference type="AlphaFoldDB" id="A0A365U8P7"/>
<dbReference type="GO" id="GO:0006508">
    <property type="term" value="P:proteolysis"/>
    <property type="evidence" value="ECO:0007669"/>
    <property type="project" value="UniProtKB-KW"/>
</dbReference>
<feature type="transmembrane region" description="Helical" evidence="14">
    <location>
        <begin position="15"/>
        <end position="34"/>
    </location>
</feature>
<evidence type="ECO:0000313" key="20">
    <source>
        <dbReference type="Proteomes" id="UP000253370"/>
    </source>
</evidence>
<feature type="binding site" evidence="16">
    <location>
        <position position="62"/>
    </location>
    <ligand>
        <name>Zn(2+)</name>
        <dbReference type="ChEBI" id="CHEBI:29105"/>
        <note>catalytic</note>
    </ligand>
</feature>
<evidence type="ECO:0000256" key="15">
    <source>
        <dbReference type="PIRSR" id="PIRSR006404-1"/>
    </source>
</evidence>
<feature type="transmembrane region" description="Helical" evidence="14">
    <location>
        <begin position="98"/>
        <end position="118"/>
    </location>
</feature>
<dbReference type="OrthoDB" id="9781963at2"/>
<evidence type="ECO:0000259" key="18">
    <source>
        <dbReference type="PROSITE" id="PS51371"/>
    </source>
</evidence>
<evidence type="ECO:0000256" key="4">
    <source>
        <dbReference type="ARBA" id="ARBA00022670"/>
    </source>
</evidence>
<dbReference type="Pfam" id="PF00571">
    <property type="entry name" value="CBS"/>
    <property type="match status" value="2"/>
</dbReference>
<dbReference type="GO" id="GO:0008237">
    <property type="term" value="F:metallopeptidase activity"/>
    <property type="evidence" value="ECO:0007669"/>
    <property type="project" value="UniProtKB-UniRule"/>
</dbReference>
<evidence type="ECO:0000256" key="5">
    <source>
        <dbReference type="ARBA" id="ARBA00022692"/>
    </source>
</evidence>
<keyword evidence="5 14" id="KW-0812">Transmembrane</keyword>
<keyword evidence="7" id="KW-0677">Repeat</keyword>
<comment type="similarity">
    <text evidence="2 14">Belongs to the peptidase M50B family.</text>
</comment>
<organism evidence="19 20">
    <name type="scientific">Rhodosalinus halophilus</name>
    <dbReference type="NCBI Taxonomy" id="2259333"/>
    <lineage>
        <taxon>Bacteria</taxon>
        <taxon>Pseudomonadati</taxon>
        <taxon>Pseudomonadota</taxon>
        <taxon>Alphaproteobacteria</taxon>
        <taxon>Rhodobacterales</taxon>
        <taxon>Paracoccaceae</taxon>
        <taxon>Rhodosalinus</taxon>
    </lineage>
</organism>
<dbReference type="EMBL" id="QNTQ01000008">
    <property type="protein sequence ID" value="RBI85110.1"/>
    <property type="molecule type" value="Genomic_DNA"/>
</dbReference>
<feature type="domain" description="CBS" evidence="18">
    <location>
        <begin position="239"/>
        <end position="295"/>
    </location>
</feature>
<evidence type="ECO:0000256" key="3">
    <source>
        <dbReference type="ARBA" id="ARBA00022475"/>
    </source>
</evidence>
<feature type="binding site" evidence="16">
    <location>
        <position position="161"/>
    </location>
    <ligand>
        <name>Zn(2+)</name>
        <dbReference type="ChEBI" id="CHEBI:29105"/>
        <note>catalytic</note>
    </ligand>
</feature>
<dbReference type="InterPro" id="IPR016483">
    <property type="entry name" value="UCP006404_Pept_M50_CBS"/>
</dbReference>
<dbReference type="GO" id="GO:0046872">
    <property type="term" value="F:metal ion binding"/>
    <property type="evidence" value="ECO:0007669"/>
    <property type="project" value="UniProtKB-UniRule"/>
</dbReference>
<dbReference type="SMART" id="SM00116">
    <property type="entry name" value="CBS"/>
    <property type="match status" value="2"/>
</dbReference>